<dbReference type="EMBL" id="LAZR01028238">
    <property type="protein sequence ID" value="KKL63241.1"/>
    <property type="molecule type" value="Genomic_DNA"/>
</dbReference>
<name>A0A0F9EAL1_9ZZZZ</name>
<evidence type="ECO:0000313" key="1">
    <source>
        <dbReference type="EMBL" id="KKL63241.1"/>
    </source>
</evidence>
<reference evidence="1" key="1">
    <citation type="journal article" date="2015" name="Nature">
        <title>Complex archaea that bridge the gap between prokaryotes and eukaryotes.</title>
        <authorList>
            <person name="Spang A."/>
            <person name="Saw J.H."/>
            <person name="Jorgensen S.L."/>
            <person name="Zaremba-Niedzwiedzka K."/>
            <person name="Martijn J."/>
            <person name="Lind A.E."/>
            <person name="van Eijk R."/>
            <person name="Schleper C."/>
            <person name="Guy L."/>
            <person name="Ettema T.J."/>
        </authorList>
    </citation>
    <scope>NUCLEOTIDE SEQUENCE</scope>
</reference>
<accession>A0A0F9EAL1</accession>
<dbReference type="AlphaFoldDB" id="A0A0F9EAL1"/>
<gene>
    <name evidence="1" type="ORF">LCGC14_2177090</name>
</gene>
<proteinExistence type="predicted"/>
<feature type="non-terminal residue" evidence="1">
    <location>
        <position position="22"/>
    </location>
</feature>
<organism evidence="1">
    <name type="scientific">marine sediment metagenome</name>
    <dbReference type="NCBI Taxonomy" id="412755"/>
    <lineage>
        <taxon>unclassified sequences</taxon>
        <taxon>metagenomes</taxon>
        <taxon>ecological metagenomes</taxon>
    </lineage>
</organism>
<sequence length="22" mass="2301">MSNGDPDGLISWMILVIPTALG</sequence>
<comment type="caution">
    <text evidence="1">The sequence shown here is derived from an EMBL/GenBank/DDBJ whole genome shotgun (WGS) entry which is preliminary data.</text>
</comment>
<protein>
    <submittedName>
        <fullName evidence="1">Uncharacterized protein</fullName>
    </submittedName>
</protein>